<dbReference type="Proteomes" id="UP000017984">
    <property type="component" value="Chromosome"/>
</dbReference>
<feature type="domain" description="Abortive phage infection protein C-terminal" evidence="1">
    <location>
        <begin position="250"/>
        <end position="462"/>
    </location>
</feature>
<dbReference type="AlphaFoldDB" id="V6KLR0"/>
<dbReference type="OrthoDB" id="9806213at2"/>
<dbReference type="RefSeq" id="WP_023547821.1">
    <property type="nucleotide sequence ID" value="NZ_CM002285.1"/>
</dbReference>
<reference evidence="2 3" key="1">
    <citation type="journal article" date="2014" name="Genome Announc.">
        <title>Draft Genome Sequence of Streptomyces roseochromogenes subsp. oscitans DS 12.976, Producer of the Aminocoumarin Antibiotic Clorobiocin.</title>
        <authorList>
            <person name="Ruckert C."/>
            <person name="Kalinowski J."/>
            <person name="Heide L."/>
            <person name="Apel A.K."/>
        </authorList>
    </citation>
    <scope>NUCLEOTIDE SEQUENCE [LARGE SCALE GENOMIC DNA]</scope>
    <source>
        <strain evidence="2 3">DS 12.976</strain>
    </source>
</reference>
<dbReference type="InterPro" id="IPR018891">
    <property type="entry name" value="AIPR_C"/>
</dbReference>
<organism evidence="2 3">
    <name type="scientific">Streptomyces roseochromogenus subsp. oscitans DS 12.976</name>
    <dbReference type="NCBI Taxonomy" id="1352936"/>
    <lineage>
        <taxon>Bacteria</taxon>
        <taxon>Bacillati</taxon>
        <taxon>Actinomycetota</taxon>
        <taxon>Actinomycetes</taxon>
        <taxon>Kitasatosporales</taxon>
        <taxon>Streptomycetaceae</taxon>
        <taxon>Streptomyces</taxon>
    </lineage>
</organism>
<dbReference type="PATRIC" id="fig|1352936.5.peg.4071"/>
<evidence type="ECO:0000313" key="3">
    <source>
        <dbReference type="Proteomes" id="UP000017984"/>
    </source>
</evidence>
<proteinExistence type="predicted"/>
<dbReference type="EMBL" id="AWQX01000170">
    <property type="protein sequence ID" value="EST29924.1"/>
    <property type="molecule type" value="Genomic_DNA"/>
</dbReference>
<accession>V6KLR0</accession>
<keyword evidence="3" id="KW-1185">Reference proteome</keyword>
<sequence length="614" mass="67400">MGDGVTAHEAAAVLKKVLDDRTDLDRDEYGDNKRLLFALQLHQGIDDIHAVAVDSLTDGGQDHGCDLVYIDPDSEKLIIAQGFESPKSSLAEPKVWKATALNESVAWLLSGKPEDLPARLKPAGEAVRQALQDGRIKEAQFWFVHNQLETANARAELDATVRMATRVLQQAYPDSAPERVIGLEVGVPTLYRWYKGSRSPILVTDEITLTVDDCFELSSGKWSAVCTAVDTAWLQNLYWEHNGTEENRLFSANVRGFVGVKGKKGAINSAIRKTVQEQPANLFVLNNGVTALTQGVEVGEPGPDGRRVITLQGLSIVNGAQTTGAVSDETLRRQTEAGQLLIRFVVCDDPSLVSEVIRTTNRQLATLPADFRSNDRTQLRLIKEFQQLGDIAYDGGRRTDPSDIAVAPPANRVVATTAAKALAAFHGDPYIAHNEPGRIWSDDGLYASLFGDHTTARHVLFCYGLHRAVEQAKTEYAVRCRNDPDLKGNPRKVHDFLQRRGAVPVVVDAVAACMDTLLGRGTRDPFTLGFSRQPTLPKVIEHWHQVLKPIVPFLPHLAPALQRGGSKGAGEHDRAKAVEEARTNFAGMVESLSDQDHVKTVFDIFRQKLGERAN</sequence>
<comment type="caution">
    <text evidence="2">The sequence shown here is derived from an EMBL/GenBank/DDBJ whole genome shotgun (WGS) entry which is preliminary data.</text>
</comment>
<name>V6KLR0_STRRC</name>
<protein>
    <recommendedName>
        <fullName evidence="1">Abortive phage infection protein C-terminal domain-containing protein</fullName>
    </recommendedName>
</protein>
<dbReference type="Pfam" id="PF10592">
    <property type="entry name" value="AIPR"/>
    <property type="match status" value="1"/>
</dbReference>
<dbReference type="STRING" id="1352936.M878_19415"/>
<dbReference type="HOGENOM" id="CLU_023505_0_0_11"/>
<gene>
    <name evidence="2" type="ORF">M878_19415</name>
</gene>
<evidence type="ECO:0000259" key="1">
    <source>
        <dbReference type="Pfam" id="PF10592"/>
    </source>
</evidence>
<evidence type="ECO:0000313" key="2">
    <source>
        <dbReference type="EMBL" id="EST29924.1"/>
    </source>
</evidence>